<dbReference type="InterPro" id="IPR017684">
    <property type="entry name" value="Phosphono-pyrv_decarboxylase"/>
</dbReference>
<evidence type="ECO:0000313" key="4">
    <source>
        <dbReference type="EMBL" id="MBA4601839.1"/>
    </source>
</evidence>
<keyword evidence="5" id="KW-1185">Reference proteome</keyword>
<dbReference type="PANTHER" id="PTHR42818:SF1">
    <property type="entry name" value="SULFOPYRUVATE DECARBOXYLASE"/>
    <property type="match status" value="1"/>
</dbReference>
<dbReference type="NCBIfam" id="TIGR03297">
    <property type="entry name" value="Ppyr-DeCO2ase"/>
    <property type="match status" value="1"/>
</dbReference>
<dbReference type="CDD" id="cd07035">
    <property type="entry name" value="TPP_PYR_POX_like"/>
    <property type="match status" value="1"/>
</dbReference>
<dbReference type="Pfam" id="PF02775">
    <property type="entry name" value="TPP_enzyme_C"/>
    <property type="match status" value="1"/>
</dbReference>
<dbReference type="GO" id="GO:0033980">
    <property type="term" value="F:phosphonopyruvate decarboxylase activity"/>
    <property type="evidence" value="ECO:0007669"/>
    <property type="project" value="UniProtKB-EC"/>
</dbReference>
<dbReference type="EC" id="4.1.1.82" evidence="4"/>
<keyword evidence="4" id="KW-0670">Pyruvate</keyword>
<comment type="caution">
    <text evidence="4">The sequence shown here is derived from an EMBL/GenBank/DDBJ whole genome shotgun (WGS) entry which is preliminary data.</text>
</comment>
<reference evidence="4 5" key="1">
    <citation type="submission" date="2020-07" db="EMBL/GenBank/DDBJ databases">
        <title>Thermoactinomyces phylogeny.</title>
        <authorList>
            <person name="Dunlap C."/>
        </authorList>
    </citation>
    <scope>NUCLEOTIDE SEQUENCE [LARGE SCALE GENOMIC DNA]</scope>
    <source>
        <strain evidence="4 5">AMNI-1</strain>
    </source>
</reference>
<sequence>MINTRIFGKELEKLGFRFYSGVPCSFLKGLINYAINECNYVAAVNEGDAIAIASGACLGGEKSVVLMQNSGLANAVSPLTSLNAPFRIPLLGFVSLRGEPGLSDEPQHELMGLITIRLLDLMQIPWDYLSDDMEENKRKLIRANHHIEHNRPFFFVVKKGTFDQVFLYKRQSRIHPNQVKVQGSMEDQFPSRLEALAVINSLKDSQTVQLATTGKTGRELYEIEDAENNLYMVGSMGCISSLGLGLSLAQKNKDIVVIDGDGSLLMRMGNLATIGYYHPPNMIHILLDNNCYDSTGGQNTVSHNTNFVDIAASCGYTRSVYIHHLKELEIFLKDWKKRKGLTFLYMKISRNSKGNPGRPNIKPHEVKKRLQRFLKKTRKGELDEGH</sequence>
<dbReference type="Gene3D" id="3.40.50.970">
    <property type="match status" value="2"/>
</dbReference>
<dbReference type="InterPro" id="IPR051818">
    <property type="entry name" value="TPP_dependent_decarboxylase"/>
</dbReference>
<organism evidence="4 5">
    <name type="scientific">Thermoactinomyces mirandus</name>
    <dbReference type="NCBI Taxonomy" id="2756294"/>
    <lineage>
        <taxon>Bacteria</taxon>
        <taxon>Bacillati</taxon>
        <taxon>Bacillota</taxon>
        <taxon>Bacilli</taxon>
        <taxon>Bacillales</taxon>
        <taxon>Thermoactinomycetaceae</taxon>
        <taxon>Thermoactinomyces</taxon>
    </lineage>
</organism>
<dbReference type="PANTHER" id="PTHR42818">
    <property type="entry name" value="SULFOPYRUVATE DECARBOXYLASE SUBUNIT ALPHA"/>
    <property type="match status" value="1"/>
</dbReference>
<name>A0A7W1XRB3_9BACL</name>
<dbReference type="GO" id="GO:0032923">
    <property type="term" value="P:organic phosphonate biosynthetic process"/>
    <property type="evidence" value="ECO:0007669"/>
    <property type="project" value="InterPro"/>
</dbReference>
<dbReference type="InterPro" id="IPR011766">
    <property type="entry name" value="TPP_enzyme_TPP-bd"/>
</dbReference>
<protein>
    <submittedName>
        <fullName evidence="4">Phosphonopyruvate decarboxylase</fullName>
        <ecNumber evidence="4">4.1.1.82</ecNumber>
    </submittedName>
</protein>
<evidence type="ECO:0000256" key="2">
    <source>
        <dbReference type="ARBA" id="ARBA00023239"/>
    </source>
</evidence>
<dbReference type="InterPro" id="IPR029061">
    <property type="entry name" value="THDP-binding"/>
</dbReference>
<dbReference type="RefSeq" id="WP_181738738.1">
    <property type="nucleotide sequence ID" value="NZ_JACEOL010000018.1"/>
</dbReference>
<gene>
    <name evidence="4" type="primary">aepY</name>
    <name evidence="4" type="ORF">H2C83_05780</name>
</gene>
<dbReference type="AlphaFoldDB" id="A0A7W1XRB3"/>
<dbReference type="EMBL" id="JACEOL010000018">
    <property type="protein sequence ID" value="MBA4601839.1"/>
    <property type="molecule type" value="Genomic_DNA"/>
</dbReference>
<keyword evidence="2 4" id="KW-0456">Lyase</keyword>
<dbReference type="Proteomes" id="UP000538292">
    <property type="component" value="Unassembled WGS sequence"/>
</dbReference>
<dbReference type="GO" id="GO:0030976">
    <property type="term" value="F:thiamine pyrophosphate binding"/>
    <property type="evidence" value="ECO:0007669"/>
    <property type="project" value="InterPro"/>
</dbReference>
<accession>A0A7W1XRB3</accession>
<evidence type="ECO:0000259" key="3">
    <source>
        <dbReference type="Pfam" id="PF02775"/>
    </source>
</evidence>
<feature type="domain" description="Thiamine pyrophosphate enzyme TPP-binding" evidence="3">
    <location>
        <begin position="231"/>
        <end position="344"/>
    </location>
</feature>
<keyword evidence="1" id="KW-0210">Decarboxylase</keyword>
<dbReference type="SUPFAM" id="SSF52518">
    <property type="entry name" value="Thiamin diphosphate-binding fold (THDP-binding)"/>
    <property type="match status" value="2"/>
</dbReference>
<proteinExistence type="predicted"/>
<evidence type="ECO:0000256" key="1">
    <source>
        <dbReference type="ARBA" id="ARBA00022793"/>
    </source>
</evidence>
<evidence type="ECO:0000313" key="5">
    <source>
        <dbReference type="Proteomes" id="UP000538292"/>
    </source>
</evidence>